<accession>A0A8S9ZI09</accession>
<evidence type="ECO:0000313" key="3">
    <source>
        <dbReference type="Proteomes" id="UP000605970"/>
    </source>
</evidence>
<reference evidence="2" key="1">
    <citation type="journal article" date="2020" name="Ecol. Evol.">
        <title>Genome structure and content of the rice root-knot nematode (Meloidogyne graminicola).</title>
        <authorList>
            <person name="Phan N.T."/>
            <person name="Danchin E.G.J."/>
            <person name="Klopp C."/>
            <person name="Perfus-Barbeoch L."/>
            <person name="Kozlowski D.K."/>
            <person name="Koutsovoulos G.D."/>
            <person name="Lopez-Roques C."/>
            <person name="Bouchez O."/>
            <person name="Zahm M."/>
            <person name="Besnard G."/>
            <person name="Bellafiore S."/>
        </authorList>
    </citation>
    <scope>NUCLEOTIDE SEQUENCE</scope>
    <source>
        <strain evidence="2">VN-18</strain>
    </source>
</reference>
<keyword evidence="3" id="KW-1185">Reference proteome</keyword>
<name>A0A8S9ZI09_9BILA</name>
<comment type="caution">
    <text evidence="2">The sequence shown here is derived from an EMBL/GenBank/DDBJ whole genome shotgun (WGS) entry which is preliminary data.</text>
</comment>
<proteinExistence type="predicted"/>
<evidence type="ECO:0000256" key="1">
    <source>
        <dbReference type="SAM" id="MobiDB-lite"/>
    </source>
</evidence>
<sequence>MSPKTSNASFTDWNQEEDLIEIELDHVNNESNSIVNDKEFTFPTTTSNFEVSRKQKQIINIQQPQHPKQEFHFNWDSIEPFKNQISKESPNKEKQQKSKHFRPRKINLSPNNNEFVTYLDKEDNNNLKTSSCGSCTIL</sequence>
<gene>
    <name evidence="2" type="ORF">Mgra_00007584</name>
</gene>
<dbReference type="AlphaFoldDB" id="A0A8S9ZI09"/>
<dbReference type="EMBL" id="JABEBT010000087">
    <property type="protein sequence ID" value="KAF7633002.1"/>
    <property type="molecule type" value="Genomic_DNA"/>
</dbReference>
<evidence type="ECO:0000313" key="2">
    <source>
        <dbReference type="EMBL" id="KAF7633002.1"/>
    </source>
</evidence>
<dbReference type="Proteomes" id="UP000605970">
    <property type="component" value="Unassembled WGS sequence"/>
</dbReference>
<organism evidence="2 3">
    <name type="scientific">Meloidogyne graminicola</name>
    <dbReference type="NCBI Taxonomy" id="189291"/>
    <lineage>
        <taxon>Eukaryota</taxon>
        <taxon>Metazoa</taxon>
        <taxon>Ecdysozoa</taxon>
        <taxon>Nematoda</taxon>
        <taxon>Chromadorea</taxon>
        <taxon>Rhabditida</taxon>
        <taxon>Tylenchina</taxon>
        <taxon>Tylenchomorpha</taxon>
        <taxon>Tylenchoidea</taxon>
        <taxon>Meloidogynidae</taxon>
        <taxon>Meloidogyninae</taxon>
        <taxon>Meloidogyne</taxon>
    </lineage>
</organism>
<feature type="region of interest" description="Disordered" evidence="1">
    <location>
        <begin position="82"/>
        <end position="107"/>
    </location>
</feature>
<protein>
    <submittedName>
        <fullName evidence="2">Uncharacterized protein</fullName>
    </submittedName>
</protein>